<evidence type="ECO:0000313" key="13">
    <source>
        <dbReference type="EMBL" id="HJF85422.1"/>
    </source>
</evidence>
<evidence type="ECO:0000256" key="4">
    <source>
        <dbReference type="ARBA" id="ARBA00011233"/>
    </source>
</evidence>
<evidence type="ECO:0000259" key="12">
    <source>
        <dbReference type="PROSITE" id="PS51177"/>
    </source>
</evidence>
<feature type="domain" description="Lumazine-binding" evidence="12">
    <location>
        <begin position="1"/>
        <end position="96"/>
    </location>
</feature>
<evidence type="ECO:0000256" key="8">
    <source>
        <dbReference type="ARBA" id="ARBA00022679"/>
    </source>
</evidence>
<dbReference type="InterPro" id="IPR001783">
    <property type="entry name" value="Lumazine-bd"/>
</dbReference>
<dbReference type="InterPro" id="IPR023366">
    <property type="entry name" value="ATP_synth_asu-like_sf"/>
</dbReference>
<feature type="repeat" description="Lumazine-binding" evidence="11">
    <location>
        <begin position="1"/>
        <end position="96"/>
    </location>
</feature>
<dbReference type="PANTHER" id="PTHR21098:SF12">
    <property type="entry name" value="RIBOFLAVIN SYNTHASE"/>
    <property type="match status" value="1"/>
</dbReference>
<sequence length="218" mass="23114">MFTGIIEEIGTVRNIVKGARSIQLAIAAHKVLEGTNLGDSIAVNGVCLTVTKLGKDGFTADVMPESMAKTNMGGLKPGDKVNLERALTLASRLGGHIVSGHIDGVGKIISKEKDDNAVRVTLTANAKVMKYIVSEGSVALDGVSLTVAHLGENDFTVSLIPHTAQVTTLLDKKIGDKLNIENDVVGKYVERLLGFSAKDEAKETKPSLSLSFLRENGF</sequence>
<dbReference type="InterPro" id="IPR026017">
    <property type="entry name" value="Lumazine-bd_dom"/>
</dbReference>
<evidence type="ECO:0000256" key="11">
    <source>
        <dbReference type="PROSITE-ProRule" id="PRU00524"/>
    </source>
</evidence>
<dbReference type="Proteomes" id="UP000780768">
    <property type="component" value="Unassembled WGS sequence"/>
</dbReference>
<dbReference type="SUPFAM" id="SSF63380">
    <property type="entry name" value="Riboflavin synthase domain-like"/>
    <property type="match status" value="2"/>
</dbReference>
<reference evidence="13" key="2">
    <citation type="submission" date="2021-09" db="EMBL/GenBank/DDBJ databases">
        <authorList>
            <person name="Gilroy R."/>
        </authorList>
    </citation>
    <scope>NUCLEOTIDE SEQUENCE</scope>
    <source>
        <strain evidence="13">7318</strain>
    </source>
</reference>
<dbReference type="GO" id="GO:0004746">
    <property type="term" value="F:riboflavin synthase activity"/>
    <property type="evidence" value="ECO:0007669"/>
    <property type="project" value="UniProtKB-UniRule"/>
</dbReference>
<comment type="caution">
    <text evidence="13">The sequence shown here is derived from an EMBL/GenBank/DDBJ whole genome shotgun (WGS) entry which is preliminary data.</text>
</comment>
<dbReference type="GO" id="GO:0009231">
    <property type="term" value="P:riboflavin biosynthetic process"/>
    <property type="evidence" value="ECO:0007669"/>
    <property type="project" value="UniProtKB-KW"/>
</dbReference>
<dbReference type="NCBIfam" id="NF006767">
    <property type="entry name" value="PRK09289.1"/>
    <property type="match status" value="1"/>
</dbReference>
<dbReference type="Gene3D" id="2.40.30.20">
    <property type="match status" value="2"/>
</dbReference>
<dbReference type="EMBL" id="DYVR01000195">
    <property type="protein sequence ID" value="HJF85422.1"/>
    <property type="molecule type" value="Genomic_DNA"/>
</dbReference>
<organism evidence="13 14">
    <name type="scientific">Megamonas hypermegale</name>
    <dbReference type="NCBI Taxonomy" id="158847"/>
    <lineage>
        <taxon>Bacteria</taxon>
        <taxon>Bacillati</taxon>
        <taxon>Bacillota</taxon>
        <taxon>Negativicutes</taxon>
        <taxon>Selenomonadales</taxon>
        <taxon>Selenomonadaceae</taxon>
        <taxon>Megamonas</taxon>
    </lineage>
</organism>
<evidence type="ECO:0000256" key="5">
    <source>
        <dbReference type="ARBA" id="ARBA00012827"/>
    </source>
</evidence>
<evidence type="ECO:0000256" key="3">
    <source>
        <dbReference type="ARBA" id="ARBA00004887"/>
    </source>
</evidence>
<proteinExistence type="predicted"/>
<dbReference type="PIRSF" id="PIRSF000498">
    <property type="entry name" value="Riboflavin_syn_A"/>
    <property type="match status" value="1"/>
</dbReference>
<keyword evidence="8 13" id="KW-0808">Transferase</keyword>
<feature type="repeat" description="Lumazine-binding" evidence="11">
    <location>
        <begin position="97"/>
        <end position="193"/>
    </location>
</feature>
<evidence type="ECO:0000256" key="2">
    <source>
        <dbReference type="ARBA" id="ARBA00002803"/>
    </source>
</evidence>
<evidence type="ECO:0000313" key="14">
    <source>
        <dbReference type="Proteomes" id="UP000780768"/>
    </source>
</evidence>
<protein>
    <recommendedName>
        <fullName evidence="6 10">Riboflavin synthase</fullName>
        <ecNumber evidence="5 10">2.5.1.9</ecNumber>
    </recommendedName>
</protein>
<name>A0A921L8C8_9FIRM</name>
<evidence type="ECO:0000256" key="9">
    <source>
        <dbReference type="ARBA" id="ARBA00022737"/>
    </source>
</evidence>
<comment type="pathway">
    <text evidence="3">Cofactor biosynthesis; riboflavin biosynthesis; riboflavin from 2-hydroxy-3-oxobutyl phosphate and 5-amino-6-(D-ribitylamino)uracil: step 2/2.</text>
</comment>
<gene>
    <name evidence="13" type="ORF">K8V65_07170</name>
</gene>
<feature type="domain" description="Lumazine-binding" evidence="12">
    <location>
        <begin position="97"/>
        <end position="193"/>
    </location>
</feature>
<keyword evidence="7" id="KW-0686">Riboflavin biosynthesis</keyword>
<comment type="subunit">
    <text evidence="4">Homotrimer.</text>
</comment>
<dbReference type="EC" id="2.5.1.9" evidence="5 10"/>
<evidence type="ECO:0000256" key="7">
    <source>
        <dbReference type="ARBA" id="ARBA00022619"/>
    </source>
</evidence>
<dbReference type="FunFam" id="2.40.30.20:FF:000003">
    <property type="entry name" value="Riboflavin synthase, alpha subunit"/>
    <property type="match status" value="1"/>
</dbReference>
<dbReference type="NCBIfam" id="TIGR00187">
    <property type="entry name" value="ribE"/>
    <property type="match status" value="1"/>
</dbReference>
<keyword evidence="9" id="KW-0677">Repeat</keyword>
<dbReference type="InterPro" id="IPR017938">
    <property type="entry name" value="Riboflavin_synthase-like_b-brl"/>
</dbReference>
<evidence type="ECO:0000256" key="1">
    <source>
        <dbReference type="ARBA" id="ARBA00000968"/>
    </source>
</evidence>
<accession>A0A921L8C8</accession>
<comment type="function">
    <text evidence="2">Catalyzes the dismutation of two molecules of 6,7-dimethyl-8-ribityllumazine, resulting in the formation of riboflavin and 5-amino-6-(D-ribitylamino)uracil.</text>
</comment>
<dbReference type="PROSITE" id="PS51177">
    <property type="entry name" value="LUMAZINE_BIND"/>
    <property type="match status" value="2"/>
</dbReference>
<comment type="catalytic activity">
    <reaction evidence="1">
        <text>2 6,7-dimethyl-8-(1-D-ribityl)lumazine + H(+) = 5-amino-6-(D-ribitylamino)uracil + riboflavin</text>
        <dbReference type="Rhea" id="RHEA:20772"/>
        <dbReference type="ChEBI" id="CHEBI:15378"/>
        <dbReference type="ChEBI" id="CHEBI:15934"/>
        <dbReference type="ChEBI" id="CHEBI:57986"/>
        <dbReference type="ChEBI" id="CHEBI:58201"/>
        <dbReference type="EC" id="2.5.1.9"/>
    </reaction>
</comment>
<dbReference type="Pfam" id="PF00677">
    <property type="entry name" value="Lum_binding"/>
    <property type="match status" value="2"/>
</dbReference>
<dbReference type="NCBIfam" id="NF009566">
    <property type="entry name" value="PRK13020.1"/>
    <property type="match status" value="1"/>
</dbReference>
<dbReference type="PANTHER" id="PTHR21098">
    <property type="entry name" value="RIBOFLAVIN SYNTHASE ALPHA CHAIN"/>
    <property type="match status" value="1"/>
</dbReference>
<evidence type="ECO:0000256" key="10">
    <source>
        <dbReference type="NCBIfam" id="TIGR00187"/>
    </source>
</evidence>
<reference evidence="13" key="1">
    <citation type="journal article" date="2021" name="PeerJ">
        <title>Extensive microbial diversity within the chicken gut microbiome revealed by metagenomics and culture.</title>
        <authorList>
            <person name="Gilroy R."/>
            <person name="Ravi A."/>
            <person name="Getino M."/>
            <person name="Pursley I."/>
            <person name="Horton D.L."/>
            <person name="Alikhan N.F."/>
            <person name="Baker D."/>
            <person name="Gharbi K."/>
            <person name="Hall N."/>
            <person name="Watson M."/>
            <person name="Adriaenssens E.M."/>
            <person name="Foster-Nyarko E."/>
            <person name="Jarju S."/>
            <person name="Secka A."/>
            <person name="Antonio M."/>
            <person name="Oren A."/>
            <person name="Chaudhuri R.R."/>
            <person name="La Ragione R."/>
            <person name="Hildebrand F."/>
            <person name="Pallen M.J."/>
        </authorList>
    </citation>
    <scope>NUCLEOTIDE SEQUENCE</scope>
    <source>
        <strain evidence="13">7318</strain>
    </source>
</reference>
<dbReference type="CDD" id="cd00402">
    <property type="entry name" value="Riboflavin_synthase_like"/>
    <property type="match status" value="1"/>
</dbReference>
<dbReference type="AlphaFoldDB" id="A0A921L8C8"/>
<dbReference type="FunFam" id="2.40.30.20:FF:000004">
    <property type="entry name" value="Riboflavin synthase, alpha subunit"/>
    <property type="match status" value="1"/>
</dbReference>
<evidence type="ECO:0000256" key="6">
    <source>
        <dbReference type="ARBA" id="ARBA00013950"/>
    </source>
</evidence>